<evidence type="ECO:0000259" key="2">
    <source>
        <dbReference type="PROSITE" id="PS51819"/>
    </source>
</evidence>
<dbReference type="RefSeq" id="XP_028489668.1">
    <property type="nucleotide sequence ID" value="XM_028633592.1"/>
</dbReference>
<name>A0A443I7E7_BYSSP</name>
<dbReference type="PROSITE" id="PS51819">
    <property type="entry name" value="VOC"/>
    <property type="match status" value="1"/>
</dbReference>
<dbReference type="Gene3D" id="3.10.180.10">
    <property type="entry name" value="2,3-Dihydroxybiphenyl 1,2-Dioxygenase, domain 1"/>
    <property type="match status" value="1"/>
</dbReference>
<dbReference type="Pfam" id="PF00903">
    <property type="entry name" value="Glyoxalase"/>
    <property type="match status" value="1"/>
</dbReference>
<dbReference type="GO" id="GO:0046872">
    <property type="term" value="F:metal ion binding"/>
    <property type="evidence" value="ECO:0007669"/>
    <property type="project" value="UniProtKB-KW"/>
</dbReference>
<dbReference type="PANTHER" id="PTHR43048">
    <property type="entry name" value="METHYLMALONYL-COA EPIMERASE"/>
    <property type="match status" value="1"/>
</dbReference>
<dbReference type="VEuPathDB" id="FungiDB:C8Q69DRAFT_524603"/>
<organism evidence="3 4">
    <name type="scientific">Byssochlamys spectabilis</name>
    <name type="common">Paecilomyces variotii</name>
    <dbReference type="NCBI Taxonomy" id="264951"/>
    <lineage>
        <taxon>Eukaryota</taxon>
        <taxon>Fungi</taxon>
        <taxon>Dikarya</taxon>
        <taxon>Ascomycota</taxon>
        <taxon>Pezizomycotina</taxon>
        <taxon>Eurotiomycetes</taxon>
        <taxon>Eurotiomycetidae</taxon>
        <taxon>Eurotiales</taxon>
        <taxon>Thermoascaceae</taxon>
        <taxon>Paecilomyces</taxon>
    </lineage>
</organism>
<dbReference type="Proteomes" id="UP000283841">
    <property type="component" value="Unassembled WGS sequence"/>
</dbReference>
<gene>
    <name evidence="3" type="ORF">C8Q69DRAFT_524603</name>
</gene>
<sequence length="166" mass="18423">MVGETPHNRVFNHVAVSVSDIQATVNWYSRVFGFKLLGKVSHIKRSETPDAAIFGIYPSTMNEVKLAYMATGNGVGFEIFEFVDPKPQHVDVFQYERKGFFHICVTDPNPDELADKVEAAGGKRIGKTVDPSGNGDTKCLYLSDPWGNVVEVLSVSFEWLGCRTAY</sequence>
<dbReference type="EMBL" id="RCNU01000001">
    <property type="protein sequence ID" value="RWR00024.1"/>
    <property type="molecule type" value="Genomic_DNA"/>
</dbReference>
<dbReference type="InterPro" id="IPR037523">
    <property type="entry name" value="VOC_core"/>
</dbReference>
<dbReference type="PANTHER" id="PTHR43048:SF6">
    <property type="entry name" value="BLR8189 PROTEIN"/>
    <property type="match status" value="1"/>
</dbReference>
<dbReference type="STRING" id="264951.A0A443I7E7"/>
<protein>
    <recommendedName>
        <fullName evidence="2">VOC domain-containing protein</fullName>
    </recommendedName>
</protein>
<dbReference type="SUPFAM" id="SSF54593">
    <property type="entry name" value="Glyoxalase/Bleomycin resistance protein/Dihydroxybiphenyl dioxygenase"/>
    <property type="match status" value="1"/>
</dbReference>
<dbReference type="InterPro" id="IPR004360">
    <property type="entry name" value="Glyas_Fos-R_dOase_dom"/>
</dbReference>
<dbReference type="GeneID" id="39602869"/>
<accession>A0A443I7E7</accession>
<feature type="domain" description="VOC" evidence="2">
    <location>
        <begin position="10"/>
        <end position="155"/>
    </location>
</feature>
<reference evidence="3 4" key="1">
    <citation type="journal article" date="2018" name="Front. Microbiol.">
        <title>Genomic and genetic insights into a cosmopolitan fungus, Paecilomyces variotii (Eurotiales).</title>
        <authorList>
            <person name="Urquhart A.S."/>
            <person name="Mondo S.J."/>
            <person name="Makela M.R."/>
            <person name="Hane J.K."/>
            <person name="Wiebenga A."/>
            <person name="He G."/>
            <person name="Mihaltcheva S."/>
            <person name="Pangilinan J."/>
            <person name="Lipzen A."/>
            <person name="Barry K."/>
            <person name="de Vries R.P."/>
            <person name="Grigoriev I.V."/>
            <person name="Idnurm A."/>
        </authorList>
    </citation>
    <scope>NUCLEOTIDE SEQUENCE [LARGE SCALE GENOMIC DNA]</scope>
    <source>
        <strain evidence="3 4">CBS 101075</strain>
    </source>
</reference>
<evidence type="ECO:0000313" key="3">
    <source>
        <dbReference type="EMBL" id="RWR00024.1"/>
    </source>
</evidence>
<dbReference type="GO" id="GO:0004493">
    <property type="term" value="F:methylmalonyl-CoA epimerase activity"/>
    <property type="evidence" value="ECO:0007669"/>
    <property type="project" value="TreeGrafter"/>
</dbReference>
<dbReference type="InterPro" id="IPR051785">
    <property type="entry name" value="MMCE/EMCE_epimerase"/>
</dbReference>
<dbReference type="AlphaFoldDB" id="A0A443I7E7"/>
<evidence type="ECO:0000313" key="4">
    <source>
        <dbReference type="Proteomes" id="UP000283841"/>
    </source>
</evidence>
<proteinExistence type="predicted"/>
<dbReference type="GO" id="GO:0046491">
    <property type="term" value="P:L-methylmalonyl-CoA metabolic process"/>
    <property type="evidence" value="ECO:0007669"/>
    <property type="project" value="TreeGrafter"/>
</dbReference>
<evidence type="ECO:0000256" key="1">
    <source>
        <dbReference type="ARBA" id="ARBA00022723"/>
    </source>
</evidence>
<dbReference type="InterPro" id="IPR029068">
    <property type="entry name" value="Glyas_Bleomycin-R_OHBP_Dase"/>
</dbReference>
<keyword evidence="1" id="KW-0479">Metal-binding</keyword>
<keyword evidence="4" id="KW-1185">Reference proteome</keyword>
<comment type="caution">
    <text evidence="3">The sequence shown here is derived from an EMBL/GenBank/DDBJ whole genome shotgun (WGS) entry which is preliminary data.</text>
</comment>